<dbReference type="InterPro" id="IPR000552">
    <property type="entry name" value="Ribosomal_eL44"/>
</dbReference>
<accession>Q3LWA2</accession>
<evidence type="ECO:0000313" key="4">
    <source>
        <dbReference type="EMBL" id="ABA27264.1"/>
    </source>
</evidence>
<dbReference type="Gene3D" id="3.10.450.80">
    <property type="match status" value="1"/>
</dbReference>
<dbReference type="GO" id="GO:0006412">
    <property type="term" value="P:translation"/>
    <property type="evidence" value="ECO:0007669"/>
    <property type="project" value="InterPro"/>
</dbReference>
<keyword evidence="4" id="KW-0542">Nucleomorph</keyword>
<dbReference type="GO" id="GO:0003735">
    <property type="term" value="F:structural constituent of ribosome"/>
    <property type="evidence" value="ECO:0007669"/>
    <property type="project" value="InterPro"/>
</dbReference>
<dbReference type="AlphaFoldDB" id="Q3LWA2"/>
<comment type="similarity">
    <text evidence="1">Belongs to the eukaryotic ribosomal protein eL42 family.</text>
</comment>
<dbReference type="InterPro" id="IPR011332">
    <property type="entry name" value="Ribosomal_zn-bd"/>
</dbReference>
<evidence type="ECO:0000256" key="1">
    <source>
        <dbReference type="ARBA" id="ARBA00009364"/>
    </source>
</evidence>
<reference evidence="4 5" key="1">
    <citation type="journal article" date="2006" name="Proc. Natl. Acad. Sci. U.S.A.">
        <title>Complete nucleotide sequence of the chlorarachniophyte nucleomorph: nature's smallest nucleus.</title>
        <authorList>
            <person name="Gilson P.R."/>
            <person name="Su V."/>
            <person name="Slamovits C.H."/>
            <person name="Reith M.E."/>
            <person name="Keeling P.J."/>
            <person name="McFadden G.I."/>
        </authorList>
    </citation>
    <scope>NUCLEOTIDE SEQUENCE [LARGE SCALE GENOMIC DNA]</scope>
    <source>
        <strain evidence="5">CCMP621</strain>
    </source>
</reference>
<dbReference type="GO" id="GO:1990904">
    <property type="term" value="C:ribonucleoprotein complex"/>
    <property type="evidence" value="ECO:0007669"/>
    <property type="project" value="UniProtKB-KW"/>
</dbReference>
<dbReference type="GeneID" id="5788540"/>
<evidence type="ECO:0000256" key="3">
    <source>
        <dbReference type="ARBA" id="ARBA00023274"/>
    </source>
</evidence>
<dbReference type="Pfam" id="PF00935">
    <property type="entry name" value="Ribosomal_L44"/>
    <property type="match status" value="1"/>
</dbReference>
<dbReference type="EMBL" id="DQ158857">
    <property type="protein sequence ID" value="ABA27264.1"/>
    <property type="molecule type" value="Genomic_DNA"/>
</dbReference>
<name>Q3LWA2_BIGNA</name>
<dbReference type="RefSeq" id="XP_001712876.1">
    <property type="nucleotide sequence ID" value="XM_001712824.1"/>
</dbReference>
<dbReference type="Proteomes" id="UP000243425">
    <property type="component" value="Nucleomorph 2"/>
</dbReference>
<keyword evidence="2 4" id="KW-0689">Ribosomal protein</keyword>
<dbReference type="InterPro" id="IPR053708">
    <property type="entry name" value="Ribosomal_LSU_eL42"/>
</dbReference>
<proteinExistence type="inferred from homology"/>
<organism evidence="4 5">
    <name type="scientific">Bigelowiella natans</name>
    <name type="common">Pedinomonas minutissima</name>
    <name type="synonym">Chlorarachnion sp. (strain CCMP621)</name>
    <dbReference type="NCBI Taxonomy" id="227086"/>
    <lineage>
        <taxon>Eukaryota</taxon>
        <taxon>Sar</taxon>
        <taxon>Rhizaria</taxon>
        <taxon>Cercozoa</taxon>
        <taxon>Chlorarachniophyceae</taxon>
        <taxon>Bigelowiella</taxon>
    </lineage>
</organism>
<gene>
    <name evidence="4" type="primary">rpl44</name>
</gene>
<sequence length="99" mass="11808">MVKYPRNQKKYCKFCKVHVEMKSYEYKPGKASLNAQGKRRYDRKQQGYGGQTKPVFRKQVKNTKKPSIKLSCEICKKEFIKSLKRTKRFQITIITKINK</sequence>
<geneLocation type="nucleomorph" evidence="4"/>
<protein>
    <submittedName>
        <fullName evidence="4">Ribosomal protein L44</fullName>
    </submittedName>
</protein>
<dbReference type="SUPFAM" id="SSF57829">
    <property type="entry name" value="Zn-binding ribosomal proteins"/>
    <property type="match status" value="1"/>
</dbReference>
<dbReference type="GO" id="GO:0005840">
    <property type="term" value="C:ribosome"/>
    <property type="evidence" value="ECO:0007669"/>
    <property type="project" value="UniProtKB-KW"/>
</dbReference>
<dbReference type="FunFam" id="3.10.450.80:FF:000001">
    <property type="entry name" value="60S ribosomal protein L44"/>
    <property type="match status" value="1"/>
</dbReference>
<evidence type="ECO:0000256" key="2">
    <source>
        <dbReference type="ARBA" id="ARBA00022980"/>
    </source>
</evidence>
<dbReference type="PANTHER" id="PTHR10369">
    <property type="entry name" value="60S RIBOSOMAL PROTEIN L36A/L44"/>
    <property type="match status" value="1"/>
</dbReference>
<evidence type="ECO:0000313" key="5">
    <source>
        <dbReference type="Proteomes" id="UP000243425"/>
    </source>
</evidence>
<keyword evidence="3" id="KW-0687">Ribonucleoprotein</keyword>